<sequence>MTQMTRHDFARLLARARAAIVATEAPDRMLCQELEQAERVVESHIVPWSADIHAAFIDHRDGGSLYAAFTRAALMAEVSEFCREWWTEIRDKRDPAKLSDEEICSAYFDGHDHEYLWSERITVEAPVTAAWGELRVGRHLVISTSHIRPATADLLDQWAPMISESRPLGVAEAGHGWFVLTDPLDVVEREMVPAELWAAISFARAQGCRWLLLDRDADTVAGLDTFDW</sequence>
<evidence type="ECO:0000313" key="3">
    <source>
        <dbReference type="Proteomes" id="UP000311469"/>
    </source>
</evidence>
<organism evidence="2 3">
    <name type="scientific">Sphingobium fuliginis ATCC 27551</name>
    <dbReference type="NCBI Taxonomy" id="1208342"/>
    <lineage>
        <taxon>Bacteria</taxon>
        <taxon>Pseudomonadati</taxon>
        <taxon>Pseudomonadota</taxon>
        <taxon>Alphaproteobacteria</taxon>
        <taxon>Sphingomonadales</taxon>
        <taxon>Sphingomonadaceae</taxon>
        <taxon>Sphingobium</taxon>
    </lineage>
</organism>
<dbReference type="KEGG" id="sufl:FIL70_04790"/>
<dbReference type="AlphaFoldDB" id="A0A5B8CB49"/>
<dbReference type="RefSeq" id="WP_021225184.1">
    <property type="nucleotide sequence ID" value="NZ_CP041016.1"/>
</dbReference>
<dbReference type="EMBL" id="CP041016">
    <property type="protein sequence ID" value="QDC36658.1"/>
    <property type="molecule type" value="Genomic_DNA"/>
</dbReference>
<accession>A0A5B8CB49</accession>
<dbReference type="InterPro" id="IPR046025">
    <property type="entry name" value="DUF5983"/>
</dbReference>
<dbReference type="Pfam" id="PF19419">
    <property type="entry name" value="DUF5983"/>
    <property type="match status" value="1"/>
</dbReference>
<evidence type="ECO:0000259" key="1">
    <source>
        <dbReference type="Pfam" id="PF19419"/>
    </source>
</evidence>
<gene>
    <name evidence="2" type="ORF">FIL70_04790</name>
</gene>
<evidence type="ECO:0000313" key="2">
    <source>
        <dbReference type="EMBL" id="QDC36658.1"/>
    </source>
</evidence>
<protein>
    <recommendedName>
        <fullName evidence="1">DUF5983 domain-containing protein</fullName>
    </recommendedName>
</protein>
<proteinExistence type="predicted"/>
<name>A0A5B8CB49_SPHSA</name>
<dbReference type="Proteomes" id="UP000311469">
    <property type="component" value="Chromosome cSF1"/>
</dbReference>
<reference evidence="2 3" key="1">
    <citation type="submission" date="2019-06" db="EMBL/GenBank/DDBJ databases">
        <title>Genome organization and adaptive potential of archetypical organophosphate degarding Sphingobium fuliginis ATCC 27551.</title>
        <authorList>
            <person name="Sarwar A."/>
            <person name="Parthasarathy S."/>
            <person name="Singh C."/>
            <person name="Siddavattam D."/>
        </authorList>
    </citation>
    <scope>NUCLEOTIDE SEQUENCE [LARGE SCALE GENOMIC DNA]</scope>
    <source>
        <strain evidence="2 3">ATCC 27551</strain>
    </source>
</reference>
<feature type="domain" description="DUF5983" evidence="1">
    <location>
        <begin position="140"/>
        <end position="228"/>
    </location>
</feature>